<keyword evidence="7" id="KW-0961">Cell wall biogenesis/degradation</keyword>
<dbReference type="SUPFAM" id="SSF54106">
    <property type="entry name" value="LysM domain"/>
    <property type="match status" value="1"/>
</dbReference>
<dbReference type="KEGG" id="asun:KG104_08735"/>
<dbReference type="InterPro" id="IPR000064">
    <property type="entry name" value="NLP_P60_dom"/>
</dbReference>
<evidence type="ECO:0000313" key="11">
    <source>
        <dbReference type="Proteomes" id="UP000680588"/>
    </source>
</evidence>
<keyword evidence="5" id="KW-0378">Hydrolase</keyword>
<feature type="domain" description="LysM" evidence="8">
    <location>
        <begin position="87"/>
        <end position="131"/>
    </location>
</feature>
<organism evidence="10 11">
    <name type="scientific">Arthrobacter sunyaminii</name>
    <dbReference type="NCBI Taxonomy" id="2816859"/>
    <lineage>
        <taxon>Bacteria</taxon>
        <taxon>Bacillati</taxon>
        <taxon>Actinomycetota</taxon>
        <taxon>Actinomycetes</taxon>
        <taxon>Micrococcales</taxon>
        <taxon>Micrococcaceae</taxon>
        <taxon>Arthrobacter</taxon>
    </lineage>
</organism>
<dbReference type="GO" id="GO:0006508">
    <property type="term" value="P:proteolysis"/>
    <property type="evidence" value="ECO:0007669"/>
    <property type="project" value="UniProtKB-KW"/>
</dbReference>
<dbReference type="PROSITE" id="PS51935">
    <property type="entry name" value="NLPC_P60"/>
    <property type="match status" value="1"/>
</dbReference>
<dbReference type="Pfam" id="PF00877">
    <property type="entry name" value="NLPC_P60"/>
    <property type="match status" value="1"/>
</dbReference>
<sequence length="301" mass="29365">MLNNTRGRHRAGNIGLLAAIANTASSKARTVGSAAAVMAAGSGLVLSMAGPASAGVIANDSTESYSAPAAVAAPVETPAPAAVSTASTHVVQSGDTLSAISATYGVSLDNVLALNGLSLESIIYPGDVITYAGGAVAEVAEAAYAAPAEAAYAAPAEAAYTAPAEASPAAADFSTFSTPASSVTPAASTGAAVTGTNSIMLNSAYAQMGAAQDCTVLVEVALRAAGHSVGDLAPAQLAAYGTPVSDPQPGDIIYYADGGMGLAHIAIYVGDGQAIHSGWNGNQTVQQSANVGSGAVYYRVA</sequence>
<evidence type="ECO:0000256" key="1">
    <source>
        <dbReference type="ARBA" id="ARBA00007074"/>
    </source>
</evidence>
<dbReference type="Proteomes" id="UP000680588">
    <property type="component" value="Chromosome"/>
</dbReference>
<dbReference type="Gene3D" id="3.10.350.10">
    <property type="entry name" value="LysM domain"/>
    <property type="match status" value="1"/>
</dbReference>
<dbReference type="GO" id="GO:0071555">
    <property type="term" value="P:cell wall organization"/>
    <property type="evidence" value="ECO:0007669"/>
    <property type="project" value="UniProtKB-KW"/>
</dbReference>
<evidence type="ECO:0000313" key="10">
    <source>
        <dbReference type="EMBL" id="QWQ37769.1"/>
    </source>
</evidence>
<keyword evidence="6" id="KW-0788">Thiol protease</keyword>
<dbReference type="SUPFAM" id="SSF54001">
    <property type="entry name" value="Cysteine proteinases"/>
    <property type="match status" value="1"/>
</dbReference>
<dbReference type="InterPro" id="IPR038765">
    <property type="entry name" value="Papain-like_cys_pep_sf"/>
</dbReference>
<dbReference type="InterPro" id="IPR036779">
    <property type="entry name" value="LysM_dom_sf"/>
</dbReference>
<comment type="similarity">
    <text evidence="1">Belongs to the peptidase C40 family.</text>
</comment>
<proteinExistence type="inferred from homology"/>
<dbReference type="Gene3D" id="3.90.1720.10">
    <property type="entry name" value="endopeptidase domain like (from Nostoc punctiforme)"/>
    <property type="match status" value="1"/>
</dbReference>
<dbReference type="CDD" id="cd00118">
    <property type="entry name" value="LysM"/>
    <property type="match status" value="1"/>
</dbReference>
<dbReference type="PANTHER" id="PTHR33734:SF22">
    <property type="entry name" value="MEMBRANE-BOUND LYTIC MUREIN TRANSGLYCOSYLASE D"/>
    <property type="match status" value="1"/>
</dbReference>
<name>A0A975S8G0_9MICC</name>
<dbReference type="EMBL" id="CP076456">
    <property type="protein sequence ID" value="QWQ37769.1"/>
    <property type="molecule type" value="Genomic_DNA"/>
</dbReference>
<evidence type="ECO:0000256" key="3">
    <source>
        <dbReference type="ARBA" id="ARBA00022729"/>
    </source>
</evidence>
<dbReference type="InterPro" id="IPR018392">
    <property type="entry name" value="LysM"/>
</dbReference>
<dbReference type="PROSITE" id="PS51782">
    <property type="entry name" value="LYSM"/>
    <property type="match status" value="1"/>
</dbReference>
<dbReference type="GO" id="GO:0008234">
    <property type="term" value="F:cysteine-type peptidase activity"/>
    <property type="evidence" value="ECO:0007669"/>
    <property type="project" value="UniProtKB-KW"/>
</dbReference>
<evidence type="ECO:0000256" key="6">
    <source>
        <dbReference type="ARBA" id="ARBA00022807"/>
    </source>
</evidence>
<keyword evidence="4" id="KW-0677">Repeat</keyword>
<reference evidence="10" key="1">
    <citation type="submission" date="2021-06" db="EMBL/GenBank/DDBJ databases">
        <title>Novel species in genus Arthrobacter.</title>
        <authorList>
            <person name="Zhang G."/>
        </authorList>
    </citation>
    <scope>NUCLEOTIDE SEQUENCE</scope>
    <source>
        <strain evidence="10">Zg-ZUI122</strain>
    </source>
</reference>
<dbReference type="AlphaFoldDB" id="A0A975S8G0"/>
<evidence type="ECO:0000256" key="2">
    <source>
        <dbReference type="ARBA" id="ARBA00022670"/>
    </source>
</evidence>
<dbReference type="SMART" id="SM00257">
    <property type="entry name" value="LysM"/>
    <property type="match status" value="1"/>
</dbReference>
<gene>
    <name evidence="10" type="ORF">KG104_08735</name>
</gene>
<evidence type="ECO:0000256" key="5">
    <source>
        <dbReference type="ARBA" id="ARBA00022801"/>
    </source>
</evidence>
<evidence type="ECO:0000259" key="9">
    <source>
        <dbReference type="PROSITE" id="PS51935"/>
    </source>
</evidence>
<protein>
    <submittedName>
        <fullName evidence="10">LysM peptidoglycan-binding domain-containing C40 family peptidase</fullName>
    </submittedName>
</protein>
<dbReference type="Pfam" id="PF01476">
    <property type="entry name" value="LysM"/>
    <property type="match status" value="1"/>
</dbReference>
<dbReference type="PANTHER" id="PTHR33734">
    <property type="entry name" value="LYSM DOMAIN-CONTAINING GPI-ANCHORED PROTEIN 2"/>
    <property type="match status" value="1"/>
</dbReference>
<keyword evidence="11" id="KW-1185">Reference proteome</keyword>
<evidence type="ECO:0000259" key="8">
    <source>
        <dbReference type="PROSITE" id="PS51782"/>
    </source>
</evidence>
<evidence type="ECO:0000256" key="4">
    <source>
        <dbReference type="ARBA" id="ARBA00022737"/>
    </source>
</evidence>
<keyword evidence="2" id="KW-0645">Protease</keyword>
<accession>A0A975S8G0</accession>
<feature type="domain" description="NlpC/P60" evidence="9">
    <location>
        <begin position="180"/>
        <end position="301"/>
    </location>
</feature>
<evidence type="ECO:0000256" key="7">
    <source>
        <dbReference type="ARBA" id="ARBA00023316"/>
    </source>
</evidence>
<keyword evidence="3" id="KW-0732">Signal</keyword>